<gene>
    <name evidence="3" type="ORF">KYN89_09600</name>
</gene>
<accession>A0ABS7PE13</accession>
<protein>
    <submittedName>
        <fullName evidence="3">DsbA family protein</fullName>
    </submittedName>
</protein>
<dbReference type="EMBL" id="JAHWXP010000002">
    <property type="protein sequence ID" value="MBY8337305.1"/>
    <property type="molecule type" value="Genomic_DNA"/>
</dbReference>
<dbReference type="InterPro" id="IPR036249">
    <property type="entry name" value="Thioredoxin-like_sf"/>
</dbReference>
<dbReference type="Pfam" id="PF13462">
    <property type="entry name" value="Thioredoxin_4"/>
    <property type="match status" value="1"/>
</dbReference>
<dbReference type="InterPro" id="IPR012336">
    <property type="entry name" value="Thioredoxin-like_fold"/>
</dbReference>
<dbReference type="Gene3D" id="1.10.40.110">
    <property type="match status" value="1"/>
</dbReference>
<dbReference type="RefSeq" id="WP_222824824.1">
    <property type="nucleotide sequence ID" value="NZ_JAHWXP010000002.1"/>
</dbReference>
<dbReference type="PROSITE" id="PS51257">
    <property type="entry name" value="PROKAR_LIPOPROTEIN"/>
    <property type="match status" value="1"/>
</dbReference>
<evidence type="ECO:0000313" key="4">
    <source>
        <dbReference type="Proteomes" id="UP000759298"/>
    </source>
</evidence>
<dbReference type="Gene3D" id="3.40.30.10">
    <property type="entry name" value="Glutaredoxin"/>
    <property type="match status" value="1"/>
</dbReference>
<feature type="domain" description="Thioredoxin-like fold" evidence="2">
    <location>
        <begin position="66"/>
        <end position="252"/>
    </location>
</feature>
<feature type="signal peptide" evidence="1">
    <location>
        <begin position="1"/>
        <end position="20"/>
    </location>
</feature>
<evidence type="ECO:0000256" key="1">
    <source>
        <dbReference type="SAM" id="SignalP"/>
    </source>
</evidence>
<sequence>MNAPIKSVIRSKTFALTALALPLTLGLAACGSGDDAEASISGEPVAEVSAPDGQVWSEIAQKTDRGGYLVGNPDAPIKLVEYGSLTCPACAAFSMQASEPLMNDYVDTGRVSFEFRSFVIHGPLDLALTRLVDCGTPEQAVPLADQVWANLPTIMQPLQERGPQLESALNLPEDQRFVAFGETAGLLDFFASRGISRDQARTCLADAGQLTRTAELSQTYGTQDDITQTPTFVLNGKKLDESSWAAVEAALQRAGAR</sequence>
<evidence type="ECO:0000259" key="2">
    <source>
        <dbReference type="Pfam" id="PF13462"/>
    </source>
</evidence>
<feature type="chain" id="PRO_5045993926" evidence="1">
    <location>
        <begin position="21"/>
        <end position="257"/>
    </location>
</feature>
<keyword evidence="1" id="KW-0732">Signal</keyword>
<evidence type="ECO:0000313" key="3">
    <source>
        <dbReference type="EMBL" id="MBY8337305.1"/>
    </source>
</evidence>
<organism evidence="3 4">
    <name type="scientific">Alteriqipengyuania abyssalis</name>
    <dbReference type="NCBI Taxonomy" id="2860200"/>
    <lineage>
        <taxon>Bacteria</taxon>
        <taxon>Pseudomonadati</taxon>
        <taxon>Pseudomonadota</taxon>
        <taxon>Alphaproteobacteria</taxon>
        <taxon>Sphingomonadales</taxon>
        <taxon>Erythrobacteraceae</taxon>
        <taxon>Alteriqipengyuania</taxon>
    </lineage>
</organism>
<dbReference type="SUPFAM" id="SSF52833">
    <property type="entry name" value="Thioredoxin-like"/>
    <property type="match status" value="1"/>
</dbReference>
<comment type="caution">
    <text evidence="3">The sequence shown here is derived from an EMBL/GenBank/DDBJ whole genome shotgun (WGS) entry which is preliminary data.</text>
</comment>
<name>A0ABS7PE13_9SPHN</name>
<keyword evidence="4" id="KW-1185">Reference proteome</keyword>
<proteinExistence type="predicted"/>
<reference evidence="3 4" key="1">
    <citation type="submission" date="2021-07" db="EMBL/GenBank/DDBJ databases">
        <title>Alteriqipengyuania abyssalis NZ-12B nov, sp.nov isolated from deep sea sponge in pacific ocean.</title>
        <authorList>
            <person name="Tareen S."/>
            <person name="Wink J."/>
        </authorList>
    </citation>
    <scope>NUCLEOTIDE SEQUENCE [LARGE SCALE GENOMIC DNA]</scope>
    <source>
        <strain evidence="3 4">NZ-12B</strain>
    </source>
</reference>
<dbReference type="Proteomes" id="UP000759298">
    <property type="component" value="Unassembled WGS sequence"/>
</dbReference>